<organism evidence="2">
    <name type="scientific">Timema cristinae</name>
    <name type="common">Walking stick</name>
    <dbReference type="NCBI Taxonomy" id="61476"/>
    <lineage>
        <taxon>Eukaryota</taxon>
        <taxon>Metazoa</taxon>
        <taxon>Ecdysozoa</taxon>
        <taxon>Arthropoda</taxon>
        <taxon>Hexapoda</taxon>
        <taxon>Insecta</taxon>
        <taxon>Pterygota</taxon>
        <taxon>Neoptera</taxon>
        <taxon>Polyneoptera</taxon>
        <taxon>Phasmatodea</taxon>
        <taxon>Timematodea</taxon>
        <taxon>Timematoidea</taxon>
        <taxon>Timematidae</taxon>
        <taxon>Timema</taxon>
    </lineage>
</organism>
<feature type="region of interest" description="Disordered" evidence="1">
    <location>
        <begin position="440"/>
        <end position="540"/>
    </location>
</feature>
<gene>
    <name evidence="2" type="ORF">TCEB3V08_LOCUS11410</name>
</gene>
<name>A0A7R9HAT6_TIMCR</name>
<feature type="compositionally biased region" description="Low complexity" evidence="1">
    <location>
        <begin position="569"/>
        <end position="583"/>
    </location>
</feature>
<feature type="compositionally biased region" description="Polar residues" evidence="1">
    <location>
        <begin position="190"/>
        <end position="209"/>
    </location>
</feature>
<dbReference type="EMBL" id="OC322957">
    <property type="protein sequence ID" value="CAD7412506.1"/>
    <property type="molecule type" value="Genomic_DNA"/>
</dbReference>
<protein>
    <submittedName>
        <fullName evidence="2">Uncharacterized protein</fullName>
    </submittedName>
</protein>
<proteinExistence type="predicted"/>
<feature type="region of interest" description="Disordered" evidence="1">
    <location>
        <begin position="699"/>
        <end position="719"/>
    </location>
</feature>
<dbReference type="AlphaFoldDB" id="A0A7R9HAT6"/>
<feature type="compositionally biased region" description="Low complexity" evidence="1">
    <location>
        <begin position="318"/>
        <end position="335"/>
    </location>
</feature>
<feature type="compositionally biased region" description="Polar residues" evidence="1">
    <location>
        <begin position="617"/>
        <end position="643"/>
    </location>
</feature>
<feature type="compositionally biased region" description="Acidic residues" evidence="1">
    <location>
        <begin position="460"/>
        <end position="473"/>
    </location>
</feature>
<feature type="region of interest" description="Disordered" evidence="1">
    <location>
        <begin position="556"/>
        <end position="648"/>
    </location>
</feature>
<feature type="compositionally biased region" description="Basic and acidic residues" evidence="1">
    <location>
        <begin position="474"/>
        <end position="486"/>
    </location>
</feature>
<feature type="compositionally biased region" description="Polar residues" evidence="1">
    <location>
        <begin position="585"/>
        <end position="607"/>
    </location>
</feature>
<sequence>MNCTSICGEGEVGNHLGIPPPSSPERDYNLNLPVLGSLAQHETSAVGDTSMAVGQCSVFRLSTQRVIGHSKRVLKSFMLINALVVLSSTAEDWEIEVRISNETKGCTKRATPYTRGQATLFGFKRRPASANPSLAVSPSPDHSDNTTNKDSLHGGEPLPSTPRPSRPRRDAGPPANRFGFRTPSAPPATNKVSDINCNPAVTISHPTNFKNDEYKNSVNLNKERAKGGGKLVASANLNMKGSANSVVSNGSGSVGHLKNNNLVRNYIPQPTNHPNATKFTLQTSSLPRPQFPVRLTSVEADTNSKVAKTVANNTKKVSSCSAGEESSSKEGSLNGDSGVGSHQSGAGCNGETDTLHGIELLDSSPTFGYRRNRHIAPRRILGTIVKGQYFDVRDLKDDESAEDPNVITEISLISIPTTKTIQNTGLVREMSQQLRRNFPALRENNLSERSSSIATSSDESREDEGLGGEEDEEKMFRDRSNNEKSSTHKNLSPPRSIEEEDWGHGEAMAEGYTSSGDESPYSVTSSLENVQPINGQKLPRPVVLTIEDSRFAAIAASAPDLIEDERSPVDSVFSSSPPTSIASDMLSNQDAPISLPKDNQGTGSSETGVCGAGESAAQPTGTGNTLSPDSPGTPTNASNSLSLSEGRDFLIDDEIADQPGLTFDDGGVSKMGGGDMTNSSGGCSSQILSVMENSVTLVDSSHKPASKLQLSSQPEDSPLRGRRMVRAGSVDTLSPCESITSDDLMLDYDRLEISNGALHDLDEETLMSELEAQGDSVLKEWSNLLGAHQG</sequence>
<feature type="compositionally biased region" description="Polar residues" evidence="1">
    <location>
        <begin position="512"/>
        <end position="534"/>
    </location>
</feature>
<feature type="region of interest" description="Disordered" evidence="1">
    <location>
        <begin position="313"/>
        <end position="351"/>
    </location>
</feature>
<reference evidence="2" key="1">
    <citation type="submission" date="2020-11" db="EMBL/GenBank/DDBJ databases">
        <authorList>
            <person name="Tran Van P."/>
        </authorList>
    </citation>
    <scope>NUCLEOTIDE SEQUENCE</scope>
</reference>
<evidence type="ECO:0000313" key="2">
    <source>
        <dbReference type="EMBL" id="CAD7412506.1"/>
    </source>
</evidence>
<accession>A0A7R9HAT6</accession>
<feature type="region of interest" description="Disordered" evidence="1">
    <location>
        <begin position="117"/>
        <end position="211"/>
    </location>
</feature>
<evidence type="ECO:0000256" key="1">
    <source>
        <dbReference type="SAM" id="MobiDB-lite"/>
    </source>
</evidence>